<sequence>MNYLAEIRSRGSLFAGPKRTIPILLENLQSHSEMKGSHNGVDLLGCLGATVLDKPRDADRLFRIFGQT</sequence>
<name>A0AAE1S400_9SOLA</name>
<dbReference type="EMBL" id="JAVYJV010000009">
    <property type="protein sequence ID" value="KAK4363073.1"/>
    <property type="molecule type" value="Genomic_DNA"/>
</dbReference>
<gene>
    <name evidence="1" type="ORF">RND71_018314</name>
</gene>
<evidence type="ECO:0000313" key="2">
    <source>
        <dbReference type="Proteomes" id="UP001291623"/>
    </source>
</evidence>
<proteinExistence type="predicted"/>
<comment type="caution">
    <text evidence="1">The sequence shown here is derived from an EMBL/GenBank/DDBJ whole genome shotgun (WGS) entry which is preliminary data.</text>
</comment>
<organism evidence="1 2">
    <name type="scientific">Anisodus tanguticus</name>
    <dbReference type="NCBI Taxonomy" id="243964"/>
    <lineage>
        <taxon>Eukaryota</taxon>
        <taxon>Viridiplantae</taxon>
        <taxon>Streptophyta</taxon>
        <taxon>Embryophyta</taxon>
        <taxon>Tracheophyta</taxon>
        <taxon>Spermatophyta</taxon>
        <taxon>Magnoliopsida</taxon>
        <taxon>eudicotyledons</taxon>
        <taxon>Gunneridae</taxon>
        <taxon>Pentapetalae</taxon>
        <taxon>asterids</taxon>
        <taxon>lamiids</taxon>
        <taxon>Solanales</taxon>
        <taxon>Solanaceae</taxon>
        <taxon>Solanoideae</taxon>
        <taxon>Hyoscyameae</taxon>
        <taxon>Anisodus</taxon>
    </lineage>
</organism>
<evidence type="ECO:0000313" key="1">
    <source>
        <dbReference type="EMBL" id="KAK4363073.1"/>
    </source>
</evidence>
<reference evidence="1" key="1">
    <citation type="submission" date="2023-12" db="EMBL/GenBank/DDBJ databases">
        <title>Genome assembly of Anisodus tanguticus.</title>
        <authorList>
            <person name="Wang Y.-J."/>
        </authorList>
    </citation>
    <scope>NUCLEOTIDE SEQUENCE</scope>
    <source>
        <strain evidence="1">KB-2021</strain>
        <tissue evidence="1">Leaf</tissue>
    </source>
</reference>
<protein>
    <submittedName>
        <fullName evidence="1">Uncharacterized protein</fullName>
    </submittedName>
</protein>
<keyword evidence="2" id="KW-1185">Reference proteome</keyword>
<accession>A0AAE1S400</accession>
<dbReference type="AlphaFoldDB" id="A0AAE1S400"/>
<dbReference type="Proteomes" id="UP001291623">
    <property type="component" value="Unassembled WGS sequence"/>
</dbReference>